<reference evidence="4 5" key="1">
    <citation type="submission" date="2021-01" db="EMBL/GenBank/DDBJ databases">
        <title>Actinoplanes sp. nov. LDG1-06 isolated from lichen.</title>
        <authorList>
            <person name="Saeng-In P."/>
            <person name="Phongsopitanun W."/>
            <person name="Kanchanasin P."/>
            <person name="Yuki M."/>
            <person name="Kudo T."/>
            <person name="Ohkuma M."/>
            <person name="Tanasupawat S."/>
        </authorList>
    </citation>
    <scope>NUCLEOTIDE SEQUENCE [LARGE SCALE GENOMIC DNA]</scope>
    <source>
        <strain evidence="4 5">LDG1-06</strain>
    </source>
</reference>
<gene>
    <name evidence="4" type="ORF">JIG36_46065</name>
</gene>
<evidence type="ECO:0000259" key="3">
    <source>
        <dbReference type="Pfam" id="PF22685"/>
    </source>
</evidence>
<evidence type="ECO:0000313" key="4">
    <source>
        <dbReference type="EMBL" id="MBM2622891.1"/>
    </source>
</evidence>
<dbReference type="InterPro" id="IPR000683">
    <property type="entry name" value="Gfo/Idh/MocA-like_OxRdtase_N"/>
</dbReference>
<dbReference type="Pfam" id="PF01408">
    <property type="entry name" value="GFO_IDH_MocA"/>
    <property type="match status" value="1"/>
</dbReference>
<dbReference type="SUPFAM" id="SSF51735">
    <property type="entry name" value="NAD(P)-binding Rossmann-fold domains"/>
    <property type="match status" value="1"/>
</dbReference>
<evidence type="ECO:0000256" key="1">
    <source>
        <dbReference type="ARBA" id="ARBA00023002"/>
    </source>
</evidence>
<comment type="caution">
    <text evidence="4">The sequence shown here is derived from an EMBL/GenBank/DDBJ whole genome shotgun (WGS) entry which is preliminary data.</text>
</comment>
<dbReference type="PANTHER" id="PTHR43818:SF11">
    <property type="entry name" value="BCDNA.GH03377"/>
    <property type="match status" value="1"/>
</dbReference>
<dbReference type="InterPro" id="IPR050463">
    <property type="entry name" value="Gfo/Idh/MocA_oxidrdct_glycsds"/>
</dbReference>
<dbReference type="Pfam" id="PF22685">
    <property type="entry name" value="Gal80p_C-like"/>
    <property type="match status" value="1"/>
</dbReference>
<organism evidence="4 5">
    <name type="scientific">Paractinoplanes ovalisporus</name>
    <dbReference type="NCBI Taxonomy" id="2810368"/>
    <lineage>
        <taxon>Bacteria</taxon>
        <taxon>Bacillati</taxon>
        <taxon>Actinomycetota</taxon>
        <taxon>Actinomycetes</taxon>
        <taxon>Micromonosporales</taxon>
        <taxon>Micromonosporaceae</taxon>
        <taxon>Paractinoplanes</taxon>
    </lineage>
</organism>
<evidence type="ECO:0000313" key="5">
    <source>
        <dbReference type="Proteomes" id="UP000632138"/>
    </source>
</evidence>
<dbReference type="Proteomes" id="UP000632138">
    <property type="component" value="Unassembled WGS sequence"/>
</dbReference>
<accession>A0ABS2ASV8</accession>
<keyword evidence="5" id="KW-1185">Reference proteome</keyword>
<proteinExistence type="predicted"/>
<sequence length="358" mass="36868">MQKIHRVGIVGADARASWAHVSHVPALQGLATAELSAVATRQETSAREAAEKFGAGRWFADPYEMISDPDIDIVTIAVRVPAHRPLVEAALAAGKAVYCEAPLGVDVAEAERLAVAGKGRPTAIGLQGRHNPSVRRAAELIAEGAIGRPLTARIVSTTSAWGPVTISPYLYFEQASSGAGLLTITAGHTLDIVEAVLGDVVSVDARTTTMFPSVTVADTGTTAVREGADHADILGRTTSGATFNAAVLGGVAPEDAEFRFDVRGTDGWLSLTGGTLYGVQGGDLTLTSSAAFEPPAAPVLGAGVTGPALNVAEVYARLIDDIESGSHTAPDFTLGLHNARLIEALAEAAAASDRHVSQ</sequence>
<feature type="domain" description="Gfo/Idh/MocA-like oxidoreductase N-terminal" evidence="2">
    <location>
        <begin position="6"/>
        <end position="116"/>
    </location>
</feature>
<keyword evidence="1" id="KW-0560">Oxidoreductase</keyword>
<dbReference type="RefSeq" id="WP_203383241.1">
    <property type="nucleotide sequence ID" value="NZ_JAENHP010000029.1"/>
</dbReference>
<dbReference type="InterPro" id="IPR055080">
    <property type="entry name" value="Gal80p-like_C"/>
</dbReference>
<dbReference type="Gene3D" id="3.40.50.720">
    <property type="entry name" value="NAD(P)-binding Rossmann-like Domain"/>
    <property type="match status" value="1"/>
</dbReference>
<dbReference type="InterPro" id="IPR036291">
    <property type="entry name" value="NAD(P)-bd_dom_sf"/>
</dbReference>
<evidence type="ECO:0000259" key="2">
    <source>
        <dbReference type="Pfam" id="PF01408"/>
    </source>
</evidence>
<dbReference type="Gene3D" id="3.30.360.10">
    <property type="entry name" value="Dihydrodipicolinate Reductase, domain 2"/>
    <property type="match status" value="1"/>
</dbReference>
<dbReference type="EMBL" id="JAENHP010000029">
    <property type="protein sequence ID" value="MBM2622891.1"/>
    <property type="molecule type" value="Genomic_DNA"/>
</dbReference>
<feature type="domain" description="Gal80p-like C-terminal" evidence="3">
    <location>
        <begin position="132"/>
        <end position="273"/>
    </location>
</feature>
<dbReference type="SUPFAM" id="SSF55347">
    <property type="entry name" value="Glyceraldehyde-3-phosphate dehydrogenase-like, C-terminal domain"/>
    <property type="match status" value="1"/>
</dbReference>
<dbReference type="PANTHER" id="PTHR43818">
    <property type="entry name" value="BCDNA.GH03377"/>
    <property type="match status" value="1"/>
</dbReference>
<protein>
    <submittedName>
        <fullName evidence="4">Gfo/Idh/MocA family oxidoreductase</fullName>
    </submittedName>
</protein>
<name>A0ABS2ASV8_9ACTN</name>